<proteinExistence type="predicted"/>
<name>A0A2R6X6X8_MARPO</name>
<gene>
    <name evidence="1" type="ORF">MARPO_0032s0052</name>
</gene>
<accession>A0A2R6X6X8</accession>
<dbReference type="Proteomes" id="UP000244005">
    <property type="component" value="Unassembled WGS sequence"/>
</dbReference>
<organism evidence="1 2">
    <name type="scientific">Marchantia polymorpha</name>
    <name type="common">Common liverwort</name>
    <name type="synonym">Marchantia aquatica</name>
    <dbReference type="NCBI Taxonomy" id="3197"/>
    <lineage>
        <taxon>Eukaryota</taxon>
        <taxon>Viridiplantae</taxon>
        <taxon>Streptophyta</taxon>
        <taxon>Embryophyta</taxon>
        <taxon>Marchantiophyta</taxon>
        <taxon>Marchantiopsida</taxon>
        <taxon>Marchantiidae</taxon>
        <taxon>Marchantiales</taxon>
        <taxon>Marchantiaceae</taxon>
        <taxon>Marchantia</taxon>
    </lineage>
</organism>
<evidence type="ECO:0000313" key="1">
    <source>
        <dbReference type="EMBL" id="PTQ41856.1"/>
    </source>
</evidence>
<evidence type="ECO:0000313" key="2">
    <source>
        <dbReference type="Proteomes" id="UP000244005"/>
    </source>
</evidence>
<dbReference type="EMBL" id="KZ772704">
    <property type="protein sequence ID" value="PTQ41856.1"/>
    <property type="molecule type" value="Genomic_DNA"/>
</dbReference>
<sequence>MGSLNSLNHSSASFTFGEDWLMDAKSNGHGLGKPKRYLRPRGIIVVCSNNHEKSCSWCWKLLLRRILSPTTLDSNLFNLQRLILQHLSKMALQIHHSYSFSHRERILWQIC</sequence>
<dbReference type="Gramene" id="Mp5g13590.1">
    <property type="protein sequence ID" value="Mp5g13590.1.cds1"/>
    <property type="gene ID" value="Mp5g13590"/>
</dbReference>
<reference evidence="2" key="1">
    <citation type="journal article" date="2017" name="Cell">
        <title>Insights into land plant evolution garnered from the Marchantia polymorpha genome.</title>
        <authorList>
            <person name="Bowman J.L."/>
            <person name="Kohchi T."/>
            <person name="Yamato K.T."/>
            <person name="Jenkins J."/>
            <person name="Shu S."/>
            <person name="Ishizaki K."/>
            <person name="Yamaoka S."/>
            <person name="Nishihama R."/>
            <person name="Nakamura Y."/>
            <person name="Berger F."/>
            <person name="Adam C."/>
            <person name="Aki S.S."/>
            <person name="Althoff F."/>
            <person name="Araki T."/>
            <person name="Arteaga-Vazquez M.A."/>
            <person name="Balasubrmanian S."/>
            <person name="Barry K."/>
            <person name="Bauer D."/>
            <person name="Boehm C.R."/>
            <person name="Briginshaw L."/>
            <person name="Caballero-Perez J."/>
            <person name="Catarino B."/>
            <person name="Chen F."/>
            <person name="Chiyoda S."/>
            <person name="Chovatia M."/>
            <person name="Davies K.M."/>
            <person name="Delmans M."/>
            <person name="Demura T."/>
            <person name="Dierschke T."/>
            <person name="Dolan L."/>
            <person name="Dorantes-Acosta A.E."/>
            <person name="Eklund D.M."/>
            <person name="Florent S.N."/>
            <person name="Flores-Sandoval E."/>
            <person name="Fujiyama A."/>
            <person name="Fukuzawa H."/>
            <person name="Galik B."/>
            <person name="Grimanelli D."/>
            <person name="Grimwood J."/>
            <person name="Grossniklaus U."/>
            <person name="Hamada T."/>
            <person name="Haseloff J."/>
            <person name="Hetherington A.J."/>
            <person name="Higo A."/>
            <person name="Hirakawa Y."/>
            <person name="Hundley H.N."/>
            <person name="Ikeda Y."/>
            <person name="Inoue K."/>
            <person name="Inoue S.I."/>
            <person name="Ishida S."/>
            <person name="Jia Q."/>
            <person name="Kakita M."/>
            <person name="Kanazawa T."/>
            <person name="Kawai Y."/>
            <person name="Kawashima T."/>
            <person name="Kennedy M."/>
            <person name="Kinose K."/>
            <person name="Kinoshita T."/>
            <person name="Kohara Y."/>
            <person name="Koide E."/>
            <person name="Komatsu K."/>
            <person name="Kopischke S."/>
            <person name="Kubo M."/>
            <person name="Kyozuka J."/>
            <person name="Lagercrantz U."/>
            <person name="Lin S.S."/>
            <person name="Lindquist E."/>
            <person name="Lipzen A.M."/>
            <person name="Lu C.W."/>
            <person name="De Luna E."/>
            <person name="Martienssen R.A."/>
            <person name="Minamino N."/>
            <person name="Mizutani M."/>
            <person name="Mizutani M."/>
            <person name="Mochizuki N."/>
            <person name="Monte I."/>
            <person name="Mosher R."/>
            <person name="Nagasaki H."/>
            <person name="Nakagami H."/>
            <person name="Naramoto S."/>
            <person name="Nishitani K."/>
            <person name="Ohtani M."/>
            <person name="Okamoto T."/>
            <person name="Okumura M."/>
            <person name="Phillips J."/>
            <person name="Pollak B."/>
            <person name="Reinders A."/>
            <person name="Rovekamp M."/>
            <person name="Sano R."/>
            <person name="Sawa S."/>
            <person name="Schmid M.W."/>
            <person name="Shirakawa M."/>
            <person name="Solano R."/>
            <person name="Spunde A."/>
            <person name="Suetsugu N."/>
            <person name="Sugano S."/>
            <person name="Sugiyama A."/>
            <person name="Sun R."/>
            <person name="Suzuki Y."/>
            <person name="Takenaka M."/>
            <person name="Takezawa D."/>
            <person name="Tomogane H."/>
            <person name="Tsuzuki M."/>
            <person name="Ueda T."/>
            <person name="Umeda M."/>
            <person name="Ward J.M."/>
            <person name="Watanabe Y."/>
            <person name="Yazaki K."/>
            <person name="Yokoyama R."/>
            <person name="Yoshitake Y."/>
            <person name="Yotsui I."/>
            <person name="Zachgo S."/>
            <person name="Schmutz J."/>
        </authorList>
    </citation>
    <scope>NUCLEOTIDE SEQUENCE [LARGE SCALE GENOMIC DNA]</scope>
    <source>
        <strain evidence="2">Tak-1</strain>
    </source>
</reference>
<protein>
    <submittedName>
        <fullName evidence="1">Uncharacterized protein</fullName>
    </submittedName>
</protein>
<dbReference type="AlphaFoldDB" id="A0A2R6X6X8"/>
<keyword evidence="2" id="KW-1185">Reference proteome</keyword>